<dbReference type="Proteomes" id="UP001552427">
    <property type="component" value="Unassembled WGS sequence"/>
</dbReference>
<dbReference type="PANTHER" id="PTHR33164">
    <property type="entry name" value="TRANSCRIPTIONAL REGULATOR, MARR FAMILY"/>
    <property type="match status" value="1"/>
</dbReference>
<protein>
    <submittedName>
        <fullName evidence="5">MarR family winged helix-turn-helix transcriptional regulator</fullName>
    </submittedName>
</protein>
<reference evidence="5 6" key="1">
    <citation type="submission" date="2024-06" db="EMBL/GenBank/DDBJ databases">
        <title>The Natural Products Discovery Center: Release of the First 8490 Sequenced Strains for Exploring Actinobacteria Biosynthetic Diversity.</title>
        <authorList>
            <person name="Kalkreuter E."/>
            <person name="Kautsar S.A."/>
            <person name="Yang D."/>
            <person name="Bader C.D."/>
            <person name="Teijaro C.N."/>
            <person name="Fluegel L."/>
            <person name="Davis C.M."/>
            <person name="Simpson J.R."/>
            <person name="Lauterbach L."/>
            <person name="Steele A.D."/>
            <person name="Gui C."/>
            <person name="Meng S."/>
            <person name="Li G."/>
            <person name="Viehrig K."/>
            <person name="Ye F."/>
            <person name="Su P."/>
            <person name="Kiefer A.F."/>
            <person name="Nichols A."/>
            <person name="Cepeda A.J."/>
            <person name="Yan W."/>
            <person name="Fan B."/>
            <person name="Jiang Y."/>
            <person name="Adhikari A."/>
            <person name="Zheng C.-J."/>
            <person name="Schuster L."/>
            <person name="Cowan T.M."/>
            <person name="Smanski M.J."/>
            <person name="Chevrette M.G."/>
            <person name="De Carvalho L.P.S."/>
            <person name="Shen B."/>
        </authorList>
    </citation>
    <scope>NUCLEOTIDE SEQUENCE [LARGE SCALE GENOMIC DNA]</scope>
    <source>
        <strain evidence="5 6">NPDC049574</strain>
    </source>
</reference>
<dbReference type="EMBL" id="JBFARM010000015">
    <property type="protein sequence ID" value="MEV4291873.1"/>
    <property type="molecule type" value="Genomic_DNA"/>
</dbReference>
<gene>
    <name evidence="5" type="ORF">AB0K40_40765</name>
</gene>
<dbReference type="PANTHER" id="PTHR33164:SF64">
    <property type="entry name" value="TRANSCRIPTIONAL REGULATOR SLYA"/>
    <property type="match status" value="1"/>
</dbReference>
<keyword evidence="3" id="KW-0804">Transcription</keyword>
<evidence type="ECO:0000256" key="1">
    <source>
        <dbReference type="ARBA" id="ARBA00023015"/>
    </source>
</evidence>
<dbReference type="SUPFAM" id="SSF46785">
    <property type="entry name" value="Winged helix' DNA-binding domain"/>
    <property type="match status" value="1"/>
</dbReference>
<dbReference type="InterPro" id="IPR000835">
    <property type="entry name" value="HTH_MarR-typ"/>
</dbReference>
<organism evidence="5 6">
    <name type="scientific">Nonomuraea bangladeshensis</name>
    <dbReference type="NCBI Taxonomy" id="404385"/>
    <lineage>
        <taxon>Bacteria</taxon>
        <taxon>Bacillati</taxon>
        <taxon>Actinomycetota</taxon>
        <taxon>Actinomycetes</taxon>
        <taxon>Streptosporangiales</taxon>
        <taxon>Streptosporangiaceae</taxon>
        <taxon>Nonomuraea</taxon>
    </lineage>
</organism>
<dbReference type="RefSeq" id="WP_364461103.1">
    <property type="nucleotide sequence ID" value="NZ_JBFARM010000015.1"/>
</dbReference>
<sequence length="162" mass="17534">MTKTPPRLAALTPYLLSKTGKAVRGQVASRLALHGVRMWHMAILDALAGSGPRSQRELAAMLAIDPSDVTKVLDELVSAGHVERTRDPRDRRRIHVKLTPAGVDALADLAAEVSTVEDEVLAPLDAAERAQLHTLLTRVFHHLEGAAVRNQKATSRSAEVAF</sequence>
<dbReference type="PROSITE" id="PS50995">
    <property type="entry name" value="HTH_MARR_2"/>
    <property type="match status" value="1"/>
</dbReference>
<comment type="caution">
    <text evidence="5">The sequence shown here is derived from an EMBL/GenBank/DDBJ whole genome shotgun (WGS) entry which is preliminary data.</text>
</comment>
<evidence type="ECO:0000256" key="2">
    <source>
        <dbReference type="ARBA" id="ARBA00023125"/>
    </source>
</evidence>
<proteinExistence type="predicted"/>
<evidence type="ECO:0000313" key="5">
    <source>
        <dbReference type="EMBL" id="MEV4291873.1"/>
    </source>
</evidence>
<keyword evidence="6" id="KW-1185">Reference proteome</keyword>
<evidence type="ECO:0000313" key="6">
    <source>
        <dbReference type="Proteomes" id="UP001552427"/>
    </source>
</evidence>
<feature type="domain" description="HTH marR-type" evidence="4">
    <location>
        <begin position="9"/>
        <end position="141"/>
    </location>
</feature>
<evidence type="ECO:0000256" key="3">
    <source>
        <dbReference type="ARBA" id="ARBA00023163"/>
    </source>
</evidence>
<keyword evidence="2" id="KW-0238">DNA-binding</keyword>
<dbReference type="InterPro" id="IPR039422">
    <property type="entry name" value="MarR/SlyA-like"/>
</dbReference>
<name>A0ABV3HHC7_9ACTN</name>
<dbReference type="InterPro" id="IPR036388">
    <property type="entry name" value="WH-like_DNA-bd_sf"/>
</dbReference>
<dbReference type="Pfam" id="PF12802">
    <property type="entry name" value="MarR_2"/>
    <property type="match status" value="1"/>
</dbReference>
<keyword evidence="1" id="KW-0805">Transcription regulation</keyword>
<evidence type="ECO:0000259" key="4">
    <source>
        <dbReference type="PROSITE" id="PS50995"/>
    </source>
</evidence>
<dbReference type="SMART" id="SM00347">
    <property type="entry name" value="HTH_MARR"/>
    <property type="match status" value="1"/>
</dbReference>
<accession>A0ABV3HHC7</accession>
<dbReference type="PRINTS" id="PR00598">
    <property type="entry name" value="HTHMARR"/>
</dbReference>
<dbReference type="InterPro" id="IPR036390">
    <property type="entry name" value="WH_DNA-bd_sf"/>
</dbReference>
<dbReference type="Gene3D" id="1.10.10.10">
    <property type="entry name" value="Winged helix-like DNA-binding domain superfamily/Winged helix DNA-binding domain"/>
    <property type="match status" value="1"/>
</dbReference>